<sequence>MILTEDDTISAFPQLPAAEEDKGVEFCTRKAIRATDVWQVLGAQIISDRESDGAPKLACKRAVEDDVRRSFTVLVTYFTTVIIHNPFFLQVPFALNFSLHKQPTEELCPRGGIVTPDESGANITMPQGPFKQVVESRGLKITSVIRKEAMSGIWSIGEACVVYYC</sequence>
<proteinExistence type="predicted"/>
<accession>A0A1D6GV10</accession>
<reference evidence="1" key="1">
    <citation type="submission" date="2015-12" db="EMBL/GenBank/DDBJ databases">
        <title>Update maize B73 reference genome by single molecule sequencing technologies.</title>
        <authorList>
            <consortium name="Maize Genome Sequencing Project"/>
            <person name="Ware D."/>
        </authorList>
    </citation>
    <scope>NUCLEOTIDE SEQUENCE</scope>
    <source>
        <tissue evidence="1">Seedling</tissue>
    </source>
</reference>
<dbReference type="EMBL" id="CM000781">
    <property type="protein sequence ID" value="AQK66781.1"/>
    <property type="molecule type" value="Genomic_DNA"/>
</dbReference>
<evidence type="ECO:0000313" key="1">
    <source>
        <dbReference type="EMBL" id="AQK66781.1"/>
    </source>
</evidence>
<protein>
    <submittedName>
        <fullName evidence="1">Uncharacterized protein</fullName>
    </submittedName>
</protein>
<gene>
    <name evidence="1" type="ORF">ZEAMMB73_Zm00001d014672</name>
</gene>
<dbReference type="InParanoid" id="A0A1D6GV10"/>
<dbReference type="PaxDb" id="4577-GRMZM2G086027_P01"/>
<dbReference type="AlphaFoldDB" id="A0A1D6GV10"/>
<organism evidence="1">
    <name type="scientific">Zea mays</name>
    <name type="common">Maize</name>
    <dbReference type="NCBI Taxonomy" id="4577"/>
    <lineage>
        <taxon>Eukaryota</taxon>
        <taxon>Viridiplantae</taxon>
        <taxon>Streptophyta</taxon>
        <taxon>Embryophyta</taxon>
        <taxon>Tracheophyta</taxon>
        <taxon>Spermatophyta</taxon>
        <taxon>Magnoliopsida</taxon>
        <taxon>Liliopsida</taxon>
        <taxon>Poales</taxon>
        <taxon>Poaceae</taxon>
        <taxon>PACMAD clade</taxon>
        <taxon>Panicoideae</taxon>
        <taxon>Andropogonodae</taxon>
        <taxon>Andropogoneae</taxon>
        <taxon>Tripsacinae</taxon>
        <taxon>Zea</taxon>
    </lineage>
</organism>
<name>A0A1D6GV10_MAIZE</name>